<dbReference type="PANTHER" id="PTHR34389">
    <property type="entry name" value="L-RHAMNOSE MUTAROTASE"/>
    <property type="match status" value="1"/>
</dbReference>
<name>A0A455T8X7_9CHLR</name>
<dbReference type="SUPFAM" id="SSF54909">
    <property type="entry name" value="Dimeric alpha+beta barrel"/>
    <property type="match status" value="1"/>
</dbReference>
<dbReference type="GO" id="GO:0019301">
    <property type="term" value="P:rhamnose catabolic process"/>
    <property type="evidence" value="ECO:0007669"/>
    <property type="project" value="TreeGrafter"/>
</dbReference>
<dbReference type="Gene3D" id="3.30.70.100">
    <property type="match status" value="1"/>
</dbReference>
<gene>
    <name evidence="1" type="primary">rhaU</name>
    <name evidence="1" type="ORF">KTA_41270</name>
</gene>
<proteinExistence type="predicted"/>
<organism evidence="1">
    <name type="scientific">Thermogemmatispora argillosa</name>
    <dbReference type="NCBI Taxonomy" id="2045280"/>
    <lineage>
        <taxon>Bacteria</taxon>
        <taxon>Bacillati</taxon>
        <taxon>Chloroflexota</taxon>
        <taxon>Ktedonobacteria</taxon>
        <taxon>Thermogemmatisporales</taxon>
        <taxon>Thermogemmatisporaceae</taxon>
        <taxon>Thermogemmatispora</taxon>
    </lineage>
</organism>
<evidence type="ECO:0000313" key="1">
    <source>
        <dbReference type="EMBL" id="BBH95928.1"/>
    </source>
</evidence>
<sequence length="104" mass="12682">MQRIAFLMSVKPGYEEEYKRRHDEIWPEMLEALRRAGARNYSIFRHGTQLFAYLETDDFERMAKTLAEDPVNQRWQQWMAEIMTQEIDPHTHWPPLLPEMFHMD</sequence>
<reference evidence="1" key="1">
    <citation type="submission" date="2018-12" db="EMBL/GenBank/DDBJ databases">
        <title>Novel natural products biosynthetic potential of the class Ktedonobacteria.</title>
        <authorList>
            <person name="Zheng Y."/>
            <person name="Saitou A."/>
            <person name="Wang C.M."/>
            <person name="Toyoda A."/>
            <person name="Minakuchi Y."/>
            <person name="Sekiguchi Y."/>
            <person name="Ueda K."/>
            <person name="Takano H."/>
            <person name="Sakai Y."/>
            <person name="Yokota A."/>
            <person name="Yabe S."/>
        </authorList>
    </citation>
    <scope>NUCLEOTIDE SEQUENCE</scope>
    <source>
        <strain evidence="1">A3-2</strain>
    </source>
</reference>
<dbReference type="InterPro" id="IPR011008">
    <property type="entry name" value="Dimeric_a/b-barrel"/>
</dbReference>
<dbReference type="EMBL" id="AP019377">
    <property type="protein sequence ID" value="BBH95928.1"/>
    <property type="molecule type" value="Genomic_DNA"/>
</dbReference>
<dbReference type="InterPro" id="IPR008000">
    <property type="entry name" value="Rham/fucose_mutarotase"/>
</dbReference>
<dbReference type="GO" id="GO:0016857">
    <property type="term" value="F:racemase and epimerase activity, acting on carbohydrates and derivatives"/>
    <property type="evidence" value="ECO:0007669"/>
    <property type="project" value="InterPro"/>
</dbReference>
<dbReference type="PANTHER" id="PTHR34389:SF2">
    <property type="entry name" value="L-RHAMNOSE MUTAROTASE"/>
    <property type="match status" value="1"/>
</dbReference>
<dbReference type="AlphaFoldDB" id="A0A455T8X7"/>
<protein>
    <submittedName>
        <fullName evidence="1">L-rhamnose mutarotase</fullName>
    </submittedName>
</protein>
<dbReference type="Pfam" id="PF05336">
    <property type="entry name" value="rhaM"/>
    <property type="match status" value="1"/>
</dbReference>
<accession>A0A455T8X7</accession>